<feature type="transmembrane region" description="Helical" evidence="5">
    <location>
        <begin position="225"/>
        <end position="247"/>
    </location>
</feature>
<dbReference type="Pfam" id="PF01040">
    <property type="entry name" value="UbiA"/>
    <property type="match status" value="1"/>
</dbReference>
<dbReference type="EMBL" id="JBHUOF010000018">
    <property type="protein sequence ID" value="MFD2800580.1"/>
    <property type="molecule type" value="Genomic_DNA"/>
</dbReference>
<dbReference type="InterPro" id="IPR044878">
    <property type="entry name" value="UbiA_sf"/>
</dbReference>
<proteinExistence type="predicted"/>
<gene>
    <name evidence="6" type="ORF">ACFS2C_14375</name>
</gene>
<reference evidence="7" key="1">
    <citation type="journal article" date="2019" name="Int. J. Syst. Evol. Microbiol.">
        <title>The Global Catalogue of Microorganisms (GCM) 10K type strain sequencing project: providing services to taxonomists for standard genome sequencing and annotation.</title>
        <authorList>
            <consortium name="The Broad Institute Genomics Platform"/>
            <consortium name="The Broad Institute Genome Sequencing Center for Infectious Disease"/>
            <person name="Wu L."/>
            <person name="Ma J."/>
        </authorList>
    </citation>
    <scope>NUCLEOTIDE SEQUENCE [LARGE SCALE GENOMIC DNA]</scope>
    <source>
        <strain evidence="7">IBRC-M 10906</strain>
    </source>
</reference>
<evidence type="ECO:0000256" key="1">
    <source>
        <dbReference type="ARBA" id="ARBA00004141"/>
    </source>
</evidence>
<evidence type="ECO:0000256" key="5">
    <source>
        <dbReference type="SAM" id="Phobius"/>
    </source>
</evidence>
<name>A0ABW5WAJ4_9PSEU</name>
<sequence length="311" mass="32189">MPRLTPHAPLRHGWRDVAAVHRLEYPFSISYVCYAVWGACFASPGAGGLVAGPVVAAAVAAFVLTVAGLALNTAVDIRTDERHAERHELAGAAKRLGGRLPALRWAIGEMAVGLAAALAVSVWVGHWAPVCVAAGIVVLHVLYNVEPVHLKRRGLAGPPAFCAAVIVLPCLLTHTAVTPVVEPSAWLVYFGLGVLAAGRLLWWSVPDIKADAETGMATAPVRYGAARAVLLGCTVMVAGLVVTTWGLSWRAGAVAAVAGTAAHWVFVGVAATMLGVLARGSVPDSGRMRTRSMSVMLVGDLALTVVALASA</sequence>
<dbReference type="PANTHER" id="PTHR42723:SF1">
    <property type="entry name" value="CHLOROPHYLL SYNTHASE, CHLOROPLASTIC"/>
    <property type="match status" value="1"/>
</dbReference>
<keyword evidence="3 5" id="KW-1133">Transmembrane helix</keyword>
<evidence type="ECO:0000313" key="6">
    <source>
        <dbReference type="EMBL" id="MFD2800580.1"/>
    </source>
</evidence>
<evidence type="ECO:0000256" key="2">
    <source>
        <dbReference type="ARBA" id="ARBA00022692"/>
    </source>
</evidence>
<dbReference type="InterPro" id="IPR000537">
    <property type="entry name" value="UbiA_prenyltransferase"/>
</dbReference>
<evidence type="ECO:0000256" key="4">
    <source>
        <dbReference type="ARBA" id="ARBA00023136"/>
    </source>
</evidence>
<comment type="subcellular location">
    <subcellularLocation>
        <location evidence="1">Membrane</location>
        <topology evidence="1">Multi-pass membrane protein</topology>
    </subcellularLocation>
</comment>
<feature type="transmembrane region" description="Helical" evidence="5">
    <location>
        <begin position="253"/>
        <end position="278"/>
    </location>
</feature>
<feature type="transmembrane region" description="Helical" evidence="5">
    <location>
        <begin position="186"/>
        <end position="205"/>
    </location>
</feature>
<feature type="transmembrane region" description="Helical" evidence="5">
    <location>
        <begin position="54"/>
        <end position="75"/>
    </location>
</feature>
<dbReference type="Proteomes" id="UP001597478">
    <property type="component" value="Unassembled WGS sequence"/>
</dbReference>
<dbReference type="InterPro" id="IPR050475">
    <property type="entry name" value="Prenyltransferase_related"/>
</dbReference>
<dbReference type="PANTHER" id="PTHR42723">
    <property type="entry name" value="CHLOROPHYLL SYNTHASE"/>
    <property type="match status" value="1"/>
</dbReference>
<protein>
    <submittedName>
        <fullName evidence="6">UbiA family prenyltransferase</fullName>
    </submittedName>
</protein>
<feature type="transmembrane region" description="Helical" evidence="5">
    <location>
        <begin position="102"/>
        <end position="120"/>
    </location>
</feature>
<feature type="transmembrane region" description="Helical" evidence="5">
    <location>
        <begin position="155"/>
        <end position="174"/>
    </location>
</feature>
<keyword evidence="2 5" id="KW-0812">Transmembrane</keyword>
<organism evidence="6 7">
    <name type="scientific">Prauserella oleivorans</name>
    <dbReference type="NCBI Taxonomy" id="1478153"/>
    <lineage>
        <taxon>Bacteria</taxon>
        <taxon>Bacillati</taxon>
        <taxon>Actinomycetota</taxon>
        <taxon>Actinomycetes</taxon>
        <taxon>Pseudonocardiales</taxon>
        <taxon>Pseudonocardiaceae</taxon>
        <taxon>Prauserella</taxon>
    </lineage>
</organism>
<dbReference type="RefSeq" id="WP_377388040.1">
    <property type="nucleotide sequence ID" value="NZ_JBHSAN010000009.1"/>
</dbReference>
<keyword evidence="4 5" id="KW-0472">Membrane</keyword>
<comment type="caution">
    <text evidence="6">The sequence shown here is derived from an EMBL/GenBank/DDBJ whole genome shotgun (WGS) entry which is preliminary data.</text>
</comment>
<evidence type="ECO:0000313" key="7">
    <source>
        <dbReference type="Proteomes" id="UP001597478"/>
    </source>
</evidence>
<dbReference type="Gene3D" id="1.10.357.140">
    <property type="entry name" value="UbiA prenyltransferase"/>
    <property type="match status" value="1"/>
</dbReference>
<keyword evidence="7" id="KW-1185">Reference proteome</keyword>
<feature type="transmembrane region" description="Helical" evidence="5">
    <location>
        <begin position="126"/>
        <end position="143"/>
    </location>
</feature>
<evidence type="ECO:0000256" key="3">
    <source>
        <dbReference type="ARBA" id="ARBA00022989"/>
    </source>
</evidence>
<accession>A0ABW5WAJ4</accession>